<name>E2J763_9HEMI</name>
<accession>E2J763</accession>
<evidence type="ECO:0000313" key="8">
    <source>
        <dbReference type="EMBL" id="ADN29781.1"/>
    </source>
</evidence>
<organism evidence="8">
    <name type="scientific">Triatoma matogrossensis</name>
    <dbReference type="NCBI Taxonomy" id="162370"/>
    <lineage>
        <taxon>Eukaryota</taxon>
        <taxon>Metazoa</taxon>
        <taxon>Ecdysozoa</taxon>
        <taxon>Arthropoda</taxon>
        <taxon>Hexapoda</taxon>
        <taxon>Insecta</taxon>
        <taxon>Pterygota</taxon>
        <taxon>Neoptera</taxon>
        <taxon>Paraneoptera</taxon>
        <taxon>Hemiptera</taxon>
        <taxon>Heteroptera</taxon>
        <taxon>Panheteroptera</taxon>
        <taxon>Cimicomorpha</taxon>
        <taxon>Reduviidae</taxon>
        <taxon>Triatominae</taxon>
        <taxon>Triatoma</taxon>
    </lineage>
</organism>
<keyword evidence="4 7" id="KW-0732">Signal</keyword>
<keyword evidence="3" id="KW-0800">Toxin</keyword>
<keyword evidence="2" id="KW-0964">Secreted</keyword>
<feature type="chain" id="PRO_5003160033" evidence="7">
    <location>
        <begin position="19"/>
        <end position="193"/>
    </location>
</feature>
<dbReference type="AlphaFoldDB" id="E2J763"/>
<dbReference type="GO" id="GO:0030682">
    <property type="term" value="P:symbiont-mediated perturbation of host defenses"/>
    <property type="evidence" value="ECO:0007669"/>
    <property type="project" value="InterPro"/>
</dbReference>
<dbReference type="SUPFAM" id="SSF50814">
    <property type="entry name" value="Lipocalins"/>
    <property type="match status" value="1"/>
</dbReference>
<evidence type="ECO:0000256" key="3">
    <source>
        <dbReference type="ARBA" id="ARBA00022656"/>
    </source>
</evidence>
<evidence type="ECO:0000256" key="5">
    <source>
        <dbReference type="ARBA" id="ARBA00023240"/>
    </source>
</evidence>
<keyword evidence="5" id="KW-1199">Hemostasis impairing toxin</keyword>
<reference evidence="8" key="1">
    <citation type="journal article" date="2012" name="Am. J. Trop. Med. Hyg.">
        <title>An insight into the sialotranscriptome of Triatoma matogrossensis, a kissing bug associated with fogo selvagem in South America.</title>
        <authorList>
            <person name="Assumpcao T.C."/>
            <person name="Eaton D.P."/>
            <person name="Pham V.M."/>
            <person name="Francischetti I.M."/>
            <person name="Aoki V."/>
            <person name="Hans-Filho G."/>
            <person name="Rivitti E.A."/>
            <person name="Valenzuela J.G."/>
            <person name="Diaz L.A."/>
            <person name="Ribeiro J.M."/>
        </authorList>
    </citation>
    <scope>NUCLEOTIDE SEQUENCE</scope>
    <source>
        <tissue evidence="8">Salivary gland</tissue>
    </source>
</reference>
<sequence>MKTIITVIFAGILTYTGAQNTGCRLPDGLHAMGRVEFNINYFFTGSWYVTHMKDPSNSYDAACREYKTYLKDRQMKLDAEGDYTIKGTTEHYTTTCSRGIEGIQHGSIPLTCMHRYENGDTVKYISFDQLWTIIDTNYQDYALAYRCTRYSGGSIHSGNLVLLQRNKKDDGSTATSRLASHNLKLSDFTNLNC</sequence>
<evidence type="ECO:0000256" key="6">
    <source>
        <dbReference type="ARBA" id="ARBA00034121"/>
    </source>
</evidence>
<dbReference type="CDD" id="cd19423">
    <property type="entry name" value="lipocalin_LTBP1-like"/>
    <property type="match status" value="1"/>
</dbReference>
<dbReference type="Pfam" id="PF03973">
    <property type="entry name" value="Triabin"/>
    <property type="match status" value="1"/>
</dbReference>
<comment type="similarity">
    <text evidence="6">Belongs to the calycin superfamily. Triabin family.</text>
</comment>
<dbReference type="GO" id="GO:0090729">
    <property type="term" value="F:toxin activity"/>
    <property type="evidence" value="ECO:0007669"/>
    <property type="project" value="UniProtKB-KW"/>
</dbReference>
<dbReference type="EMBL" id="HP429281">
    <property type="protein sequence ID" value="ADN29781.1"/>
    <property type="molecule type" value="mRNA"/>
</dbReference>
<dbReference type="GO" id="GO:0005576">
    <property type="term" value="C:extracellular region"/>
    <property type="evidence" value="ECO:0007669"/>
    <property type="project" value="UniProtKB-SubCell"/>
</dbReference>
<dbReference type="InterPro" id="IPR005657">
    <property type="entry name" value="Triabi/Procalin"/>
</dbReference>
<evidence type="ECO:0000256" key="4">
    <source>
        <dbReference type="ARBA" id="ARBA00022729"/>
    </source>
</evidence>
<comment type="subcellular location">
    <subcellularLocation>
        <location evidence="1">Secreted</location>
    </subcellularLocation>
</comment>
<evidence type="ECO:0000256" key="7">
    <source>
        <dbReference type="SAM" id="SignalP"/>
    </source>
</evidence>
<evidence type="ECO:0000256" key="1">
    <source>
        <dbReference type="ARBA" id="ARBA00004613"/>
    </source>
</evidence>
<protein>
    <submittedName>
        <fullName evidence="8">Salivary lipocalin</fullName>
    </submittedName>
</protein>
<dbReference type="InterPro" id="IPR012674">
    <property type="entry name" value="Calycin"/>
</dbReference>
<feature type="signal peptide" evidence="7">
    <location>
        <begin position="1"/>
        <end position="18"/>
    </location>
</feature>
<dbReference type="Gene3D" id="2.40.128.20">
    <property type="match status" value="1"/>
</dbReference>
<proteinExistence type="evidence at transcript level"/>
<evidence type="ECO:0000256" key="2">
    <source>
        <dbReference type="ARBA" id="ARBA00022525"/>
    </source>
</evidence>